<organism evidence="2 3">
    <name type="scientific">Xylanibacter brevis</name>
    <dbReference type="NCBI Taxonomy" id="83231"/>
    <lineage>
        <taxon>Bacteria</taxon>
        <taxon>Pseudomonadati</taxon>
        <taxon>Bacteroidota</taxon>
        <taxon>Bacteroidia</taxon>
        <taxon>Bacteroidales</taxon>
        <taxon>Prevotellaceae</taxon>
        <taxon>Xylanibacter</taxon>
    </lineage>
</organism>
<dbReference type="PROSITE" id="PS51257">
    <property type="entry name" value="PROKAR_LIPOPROTEIN"/>
    <property type="match status" value="1"/>
</dbReference>
<reference evidence="2 3" key="1">
    <citation type="submission" date="2020-12" db="EMBL/GenBank/DDBJ databases">
        <title>Whole genome sequences of gut porcine anaerobes.</title>
        <authorList>
            <person name="Kubasova T."/>
            <person name="Jahodarova E."/>
            <person name="Rychlik I."/>
        </authorList>
    </citation>
    <scope>NUCLEOTIDE SEQUENCE [LARGE SCALE GENOMIC DNA]</scope>
    <source>
        <strain evidence="2 3">An925</strain>
    </source>
</reference>
<gene>
    <name evidence="2" type="ORF">I6E12_08310</name>
</gene>
<keyword evidence="3" id="KW-1185">Reference proteome</keyword>
<dbReference type="RefSeq" id="WP_301638245.1">
    <property type="nucleotide sequence ID" value="NZ_JADYTN010000017.1"/>
</dbReference>
<dbReference type="InterPro" id="IPR032675">
    <property type="entry name" value="LRR_dom_sf"/>
</dbReference>
<evidence type="ECO:0000313" key="2">
    <source>
        <dbReference type="EMBL" id="MCF2564113.1"/>
    </source>
</evidence>
<feature type="signal peptide" evidence="1">
    <location>
        <begin position="1"/>
        <end position="26"/>
    </location>
</feature>
<dbReference type="PANTHER" id="PTHR45661:SF3">
    <property type="entry name" value="IG-LIKE DOMAIN-CONTAINING PROTEIN"/>
    <property type="match status" value="1"/>
</dbReference>
<dbReference type="InterPro" id="IPR053139">
    <property type="entry name" value="Surface_bspA-like"/>
</dbReference>
<comment type="caution">
    <text evidence="2">The sequence shown here is derived from an EMBL/GenBank/DDBJ whole genome shotgun (WGS) entry which is preliminary data.</text>
</comment>
<dbReference type="Proteomes" id="UP001200470">
    <property type="component" value="Unassembled WGS sequence"/>
</dbReference>
<evidence type="ECO:0000313" key="3">
    <source>
        <dbReference type="Proteomes" id="UP001200470"/>
    </source>
</evidence>
<proteinExistence type="predicted"/>
<protein>
    <submittedName>
        <fullName evidence="2">Leucine-rich repeat protein</fullName>
    </submittedName>
</protein>
<dbReference type="InterPro" id="IPR026906">
    <property type="entry name" value="LRR_5"/>
</dbReference>
<name>A0ABS9CGB1_9BACT</name>
<dbReference type="Gene3D" id="3.80.10.10">
    <property type="entry name" value="Ribonuclease Inhibitor"/>
    <property type="match status" value="2"/>
</dbReference>
<dbReference type="PANTHER" id="PTHR45661">
    <property type="entry name" value="SURFACE ANTIGEN"/>
    <property type="match status" value="1"/>
</dbReference>
<dbReference type="SUPFAM" id="SSF52058">
    <property type="entry name" value="L domain-like"/>
    <property type="match status" value="1"/>
</dbReference>
<evidence type="ECO:0000256" key="1">
    <source>
        <dbReference type="SAM" id="SignalP"/>
    </source>
</evidence>
<feature type="chain" id="PRO_5047253289" evidence="1">
    <location>
        <begin position="27"/>
        <end position="470"/>
    </location>
</feature>
<sequence length="470" mass="51555">MKKMVLSVIWLAIAGVFTTMTMSACSDDDENNSTNGGGPGKNVVVDGLAYTLDKTAKTAAVIPNSYYDDNKEEHLLCDPYVGDIAVPQTITVEGVDYTVTELSEKAFDGADITSLALPSSIKKLGYESISFCTELKKVNVPASVEEIAEGTFGFCVGITDFTFEEGNNHFIMESDMLMTADKKRLIHLFYAEDEDKTLNVTLPSTITSIDECALAGCRSVKEIKLHEGVEKIGLDAFSITSLSSIEIPASVTFLGEAFVSSIPGLKKITVAEGNTCCKFVNDALYNADMTLFYMVLPGNNKIEIAKTVTRIGNHAIESTELETLVIPDNVREIGIQAIIDNQKLKTVVIGSGVGKIGIMALDENQSLEAIYLRRETPAEIQEDLFEDEYYDKVTLYVPTGTKEAYAIAPCWGKFKTIEEFTPTDLRHVNFKTECAGEQVYGVDGSRRATLRRGLNILRSKGETRKVIFPY</sequence>
<dbReference type="Pfam" id="PF13306">
    <property type="entry name" value="LRR_5"/>
    <property type="match status" value="3"/>
</dbReference>
<dbReference type="EMBL" id="JADYTN010000017">
    <property type="protein sequence ID" value="MCF2564113.1"/>
    <property type="molecule type" value="Genomic_DNA"/>
</dbReference>
<accession>A0ABS9CGB1</accession>
<keyword evidence="1" id="KW-0732">Signal</keyword>